<feature type="region of interest" description="Disordered" evidence="1">
    <location>
        <begin position="667"/>
        <end position="698"/>
    </location>
</feature>
<feature type="region of interest" description="Disordered" evidence="1">
    <location>
        <begin position="524"/>
        <end position="555"/>
    </location>
</feature>
<dbReference type="InterPro" id="IPR014710">
    <property type="entry name" value="RmlC-like_jellyroll"/>
</dbReference>
<dbReference type="PROSITE" id="PS50042">
    <property type="entry name" value="CNMP_BINDING_3"/>
    <property type="match status" value="2"/>
</dbReference>
<dbReference type="InterPro" id="IPR000595">
    <property type="entry name" value="cNMP-bd_dom"/>
</dbReference>
<protein>
    <recommendedName>
        <fullName evidence="2">Cyclic nucleotide-binding domain-containing protein</fullName>
    </recommendedName>
</protein>
<feature type="compositionally biased region" description="Low complexity" evidence="1">
    <location>
        <begin position="1374"/>
        <end position="1409"/>
    </location>
</feature>
<accession>A0A9W6BKP8</accession>
<comment type="caution">
    <text evidence="3">The sequence shown here is derived from an EMBL/GenBank/DDBJ whole genome shotgun (WGS) entry which is preliminary data.</text>
</comment>
<evidence type="ECO:0000313" key="4">
    <source>
        <dbReference type="Proteomes" id="UP001165080"/>
    </source>
</evidence>
<feature type="domain" description="Cyclic nucleotide-binding" evidence="2">
    <location>
        <begin position="792"/>
        <end position="840"/>
    </location>
</feature>
<dbReference type="EMBL" id="BRXU01000007">
    <property type="protein sequence ID" value="GLC53347.1"/>
    <property type="molecule type" value="Genomic_DNA"/>
</dbReference>
<organism evidence="3 4">
    <name type="scientific">Pleodorina starrii</name>
    <dbReference type="NCBI Taxonomy" id="330485"/>
    <lineage>
        <taxon>Eukaryota</taxon>
        <taxon>Viridiplantae</taxon>
        <taxon>Chlorophyta</taxon>
        <taxon>core chlorophytes</taxon>
        <taxon>Chlorophyceae</taxon>
        <taxon>CS clade</taxon>
        <taxon>Chlamydomonadales</taxon>
        <taxon>Volvocaceae</taxon>
        <taxon>Pleodorina</taxon>
    </lineage>
</organism>
<name>A0A9W6BKP8_9CHLO</name>
<dbReference type="Proteomes" id="UP001165080">
    <property type="component" value="Unassembled WGS sequence"/>
</dbReference>
<feature type="region of interest" description="Disordered" evidence="1">
    <location>
        <begin position="375"/>
        <end position="396"/>
    </location>
</feature>
<feature type="region of interest" description="Disordered" evidence="1">
    <location>
        <begin position="612"/>
        <end position="651"/>
    </location>
</feature>
<keyword evidence="4" id="KW-1185">Reference proteome</keyword>
<dbReference type="InterPro" id="IPR018490">
    <property type="entry name" value="cNMP-bd_dom_sf"/>
</dbReference>
<feature type="compositionally biased region" description="Low complexity" evidence="1">
    <location>
        <begin position="1440"/>
        <end position="1464"/>
    </location>
</feature>
<dbReference type="OrthoDB" id="546434at2759"/>
<feature type="compositionally biased region" description="Gly residues" evidence="1">
    <location>
        <begin position="1465"/>
        <end position="1474"/>
    </location>
</feature>
<dbReference type="SUPFAM" id="SSF51206">
    <property type="entry name" value="cAMP-binding domain-like"/>
    <property type="match status" value="3"/>
</dbReference>
<proteinExistence type="predicted"/>
<feature type="compositionally biased region" description="Gly residues" evidence="1">
    <location>
        <begin position="141"/>
        <end position="197"/>
    </location>
</feature>
<dbReference type="CDD" id="cd00038">
    <property type="entry name" value="CAP_ED"/>
    <property type="match status" value="2"/>
</dbReference>
<feature type="compositionally biased region" description="Gly residues" evidence="1">
    <location>
        <begin position="673"/>
        <end position="693"/>
    </location>
</feature>
<reference evidence="3 4" key="1">
    <citation type="journal article" date="2023" name="Commun. Biol.">
        <title>Reorganization of the ancestral sex-determining regions during the evolution of trioecy in Pleodorina starrii.</title>
        <authorList>
            <person name="Takahashi K."/>
            <person name="Suzuki S."/>
            <person name="Kawai-Toyooka H."/>
            <person name="Yamamoto K."/>
            <person name="Hamaji T."/>
            <person name="Ootsuki R."/>
            <person name="Yamaguchi H."/>
            <person name="Kawachi M."/>
            <person name="Higashiyama T."/>
            <person name="Nozaki H."/>
        </authorList>
    </citation>
    <scope>NUCLEOTIDE SEQUENCE [LARGE SCALE GENOMIC DNA]</scope>
    <source>
        <strain evidence="3 4">NIES-4479</strain>
    </source>
</reference>
<feature type="compositionally biased region" description="Gly residues" evidence="1">
    <location>
        <begin position="1359"/>
        <end position="1368"/>
    </location>
</feature>
<feature type="region of interest" description="Disordered" evidence="1">
    <location>
        <begin position="1350"/>
        <end position="1478"/>
    </location>
</feature>
<dbReference type="Gene3D" id="2.60.120.10">
    <property type="entry name" value="Jelly Rolls"/>
    <property type="match status" value="3"/>
</dbReference>
<gene>
    <name evidence="3" type="primary">PLEST002243</name>
    <name evidence="3" type="ORF">PLESTB_000734500</name>
</gene>
<feature type="region of interest" description="Disordered" evidence="1">
    <location>
        <begin position="129"/>
        <end position="197"/>
    </location>
</feature>
<evidence type="ECO:0000259" key="2">
    <source>
        <dbReference type="PROSITE" id="PS50042"/>
    </source>
</evidence>
<feature type="region of interest" description="Disordered" evidence="1">
    <location>
        <begin position="1137"/>
        <end position="1172"/>
    </location>
</feature>
<feature type="domain" description="Cyclic nucleotide-binding" evidence="2">
    <location>
        <begin position="35"/>
        <end position="122"/>
    </location>
</feature>
<dbReference type="PANTHER" id="PTHR23011:SF28">
    <property type="entry name" value="CYCLIC NUCLEOTIDE-BINDING DOMAIN CONTAINING PROTEIN"/>
    <property type="match status" value="1"/>
</dbReference>
<feature type="compositionally biased region" description="Gly residues" evidence="1">
    <location>
        <begin position="1410"/>
        <end position="1419"/>
    </location>
</feature>
<dbReference type="PANTHER" id="PTHR23011">
    <property type="entry name" value="CYCLIC NUCLEOTIDE-BINDING DOMAIN CONTAINING PROTEIN"/>
    <property type="match status" value="1"/>
</dbReference>
<evidence type="ECO:0000313" key="3">
    <source>
        <dbReference type="EMBL" id="GLC53347.1"/>
    </source>
</evidence>
<feature type="region of interest" description="Disordered" evidence="1">
    <location>
        <begin position="330"/>
        <end position="357"/>
    </location>
</feature>
<dbReference type="SMART" id="SM00100">
    <property type="entry name" value="cNMP"/>
    <property type="match status" value="2"/>
</dbReference>
<evidence type="ECO:0000256" key="1">
    <source>
        <dbReference type="SAM" id="MobiDB-lite"/>
    </source>
</evidence>
<sequence>MGSSHAIEGILAVKPAQRTADDVEQLVTFLSEQPFFAGVPTSSLELLSACLAFHQAAPGEVVLHAGELTDRMYLLLSGSCSVVRHSRREGFQPQPPQQLAPGQTLCEAALVVSGRRSDVVVTAAAAVPPPQPAAAEATDGAAGGGDRSSSSGSGGGNGSSSSSGGGGSGGDGDGSGGGGGGDGSSGGDGARSGSGGGGAALAVLTRAAWSNMCARAPLKPEYGEARLALLCCCARALASTDPDQRTLEQAEDLAALLRLLPGLSHTSAPVLRAMSEAAHLRELPPGTILFEECTRAESEFVVLSGAVQTHTRPKRQGAANRAALRSALRSAVAAARGKSARGPGPKGPGGEGQPPKTIRQKIEEERRAREQIKQSLALQREGLRTPKAATRPTGARAVEEEFKRWMLEFLSRKRSGDANAAANATPGVGVAQTKAAAAAAAAARGLPGKAANAWRRAAALVLHTGADGDGDGAAREALERPDTTLAEYERRKLEEAGGVKDVGNLLGGAAARKAYMRGLAMKDGGMYDEEDEPEDAAGPQTGPEASRPDKAGGVRWGPLEEEAAAEAVDEVEEEEEGADPWVRLTFLDRRYQVVRKPIRYIDAVEKVMGIAKQDDSGKSASGGGGGGGSGGAAADRNPAGTGGGDTDADGDETRAAEDVDLLLMLNGADDDAAGGGPRGGGGGGAVAGGGGSGPSPDDVVDDAGDEHFEQLYGTCGGRVEAGQVAGELPAAVLDRSSKRGGPQRTRRAHSAIAGPSGADVLVVVLDALRRGAEAARDDLVAGRLAVLRALEPLRGLSDEHQAAMALGCSVVSLDANHVVVRQGQPVEALYVVLEGEVRLLDDPDTIPAVAPPPPPQAALPAAAAAGGAAAAAAPGAAAPAGLPGPLSSLRIRRAAAALSALTLLGPGGSFGESVLGYPEDVAAAAAAAARDTRDTRDGDAEAEPRVTCQHLATAMTARPSKLLVLPRSLLSKYGYLRTSLPPFAHLRREAINGRRTQLQASLQNRPAAAAAAAAAAVAPPPPASSAGSSSAAAQAGAVAASGPGSAAAAAAAAGGGGSGILGALQLPSLPPPMAAIAAAAATGAVVGSPGAYQVPRPPPVRPSEVLEQFGFKPVLRRIYNAGTKTGAAAAAAAAAAAGGGPNGATPASGNSLTAAGGGSNGRSSSSGGPGPLPYPIVSVNSLAAGGGGGGGSDLDRQRRRELLAASALGANGPQSLLNAIARARGEDPPSPAPLPIVVHSAVSALAAAAPPPYRGSVDGMVAAASATALPTPFSPGAAAAAMAASRRGQLPQRPLRVSISGVGSFVSDCNSPSPVRRCSFSGMVVTNGSLAGAGASGPVSGSVFSMPALASPPPPLRGSGTGGAGGSGSFTRVAPPTGTSASAPSPHVASVQLPRLSVPGSGSGPATPVAGGGGGGGGRPLARPSAAGESLLLRLEAADSSPRSFSSQHQPPSSSSRSGSYSSLGGIGGGGSGGAAAAAAVAVPPPLGVSVLGQQRSASHQSMAKA</sequence>
<feature type="compositionally biased region" description="Gly residues" evidence="1">
    <location>
        <begin position="620"/>
        <end position="631"/>
    </location>
</feature>
<feature type="compositionally biased region" description="Acidic residues" evidence="1">
    <location>
        <begin position="526"/>
        <end position="535"/>
    </location>
</feature>